<dbReference type="PANTHER" id="PTHR23150:SF19">
    <property type="entry name" value="FORMYLGLYCINE-GENERATING ENZYME"/>
    <property type="match status" value="1"/>
</dbReference>
<dbReference type="RefSeq" id="WP_326087010.1">
    <property type="nucleotide sequence ID" value="NZ_JARLKZ010000005.1"/>
</dbReference>
<dbReference type="PANTHER" id="PTHR23150">
    <property type="entry name" value="SULFATASE MODIFYING FACTOR 1, 2"/>
    <property type="match status" value="1"/>
</dbReference>
<sequence>MNTHINPKDGATLIWVPSGTFMMGSNEFEVRQLWRKNEWHEDWFNAQVGGKDWVGELFPHEVEIDGFWVYRDLITIGQYYSFMQDTGHPTPVDKTIHSQLNSAWHDGKPVKGTEYLPLSSASWEDAVAYCDWAGVRLPYEAEWEYAARGPEGRIFPWGNSLDLHDCRCGDTVANKFFGSNEEWRLWLIGSGRDSNGKYPDSSWLGQKVAKVEGPTVVDLYPKDISWCGIRGMAGQVREWCMDWYDPDYYHQSQRKNPRGPEKHGSRPGHAPCRILRGGSWSSPAYTSRGSQRLFYPPDRRDSNDHGFRPVINFSIS</sequence>
<dbReference type="SUPFAM" id="SSF56436">
    <property type="entry name" value="C-type lectin-like"/>
    <property type="match status" value="1"/>
</dbReference>
<evidence type="ECO:0000313" key="3">
    <source>
        <dbReference type="Proteomes" id="UP001344632"/>
    </source>
</evidence>
<keyword evidence="3" id="KW-1185">Reference proteome</keyword>
<dbReference type="InterPro" id="IPR016187">
    <property type="entry name" value="CTDL_fold"/>
</dbReference>
<name>A0ABU6GKY6_9BACL</name>
<dbReference type="Gene3D" id="3.90.1580.10">
    <property type="entry name" value="paralog of FGE (formylglycine-generating enzyme)"/>
    <property type="match status" value="1"/>
</dbReference>
<dbReference type="Pfam" id="PF03781">
    <property type="entry name" value="FGE-sulfatase"/>
    <property type="match status" value="1"/>
</dbReference>
<gene>
    <name evidence="2" type="ORF">P4H66_07860</name>
</gene>
<dbReference type="InterPro" id="IPR051043">
    <property type="entry name" value="Sulfatase_Mod_Factor_Kinase"/>
</dbReference>
<accession>A0ABU6GKY6</accession>
<dbReference type="EMBL" id="JARLKZ010000005">
    <property type="protein sequence ID" value="MEC0239772.1"/>
    <property type="molecule type" value="Genomic_DNA"/>
</dbReference>
<organism evidence="2 3">
    <name type="scientific">Paenibacillus dokdonensis</name>
    <dbReference type="NCBI Taxonomy" id="2567944"/>
    <lineage>
        <taxon>Bacteria</taxon>
        <taxon>Bacillati</taxon>
        <taxon>Bacillota</taxon>
        <taxon>Bacilli</taxon>
        <taxon>Bacillales</taxon>
        <taxon>Paenibacillaceae</taxon>
        <taxon>Paenibacillus</taxon>
    </lineage>
</organism>
<evidence type="ECO:0000259" key="1">
    <source>
        <dbReference type="Pfam" id="PF03781"/>
    </source>
</evidence>
<dbReference type="InterPro" id="IPR042095">
    <property type="entry name" value="SUMF_sf"/>
</dbReference>
<dbReference type="InterPro" id="IPR005532">
    <property type="entry name" value="SUMF_dom"/>
</dbReference>
<comment type="caution">
    <text evidence="2">The sequence shown here is derived from an EMBL/GenBank/DDBJ whole genome shotgun (WGS) entry which is preliminary data.</text>
</comment>
<reference evidence="2 3" key="1">
    <citation type="submission" date="2023-03" db="EMBL/GenBank/DDBJ databases">
        <title>Bacillus Genome Sequencing.</title>
        <authorList>
            <person name="Dunlap C."/>
        </authorList>
    </citation>
    <scope>NUCLEOTIDE SEQUENCE [LARGE SCALE GENOMIC DNA]</scope>
    <source>
        <strain evidence="2 3">BD-525</strain>
    </source>
</reference>
<proteinExistence type="predicted"/>
<protein>
    <submittedName>
        <fullName evidence="2">Formylglycine-generating enzyme family protein</fullName>
    </submittedName>
</protein>
<evidence type="ECO:0000313" key="2">
    <source>
        <dbReference type="EMBL" id="MEC0239772.1"/>
    </source>
</evidence>
<feature type="domain" description="Sulfatase-modifying factor enzyme-like" evidence="1">
    <location>
        <begin position="12"/>
        <end position="310"/>
    </location>
</feature>
<dbReference type="Proteomes" id="UP001344632">
    <property type="component" value="Unassembled WGS sequence"/>
</dbReference>